<comment type="caution">
    <text evidence="1">The sequence shown here is derived from an EMBL/GenBank/DDBJ whole genome shotgun (WGS) entry which is preliminary data.</text>
</comment>
<evidence type="ECO:0000313" key="1">
    <source>
        <dbReference type="EMBL" id="GER85670.1"/>
    </source>
</evidence>
<reference evidence="1 2" key="1">
    <citation type="journal article" date="2019" name="Int. J. Syst. Evol. Microbiol.">
        <title>Thermogemmatispora aurantia sp. nov. and Thermogemmatispora argillosa sp. nov., within the class Ktedonobacteria, and emended description of the genus Thermogemmatispora.</title>
        <authorList>
            <person name="Zheng Y."/>
            <person name="Wang C.M."/>
            <person name="Sakai Y."/>
            <person name="Abe K."/>
            <person name="Yokota A."/>
            <person name="Yabe S."/>
        </authorList>
    </citation>
    <scope>NUCLEOTIDE SEQUENCE [LARGE SCALE GENOMIC DNA]</scope>
    <source>
        <strain evidence="1 2">A1-2</strain>
    </source>
</reference>
<dbReference type="EMBL" id="BKZV01000009">
    <property type="protein sequence ID" value="GER85670.1"/>
    <property type="molecule type" value="Genomic_DNA"/>
</dbReference>
<gene>
    <name evidence="1" type="ORF">KTAU_43040</name>
</gene>
<dbReference type="RefSeq" id="WP_151730107.1">
    <property type="nucleotide sequence ID" value="NZ_BKZV01000009.1"/>
</dbReference>
<organism evidence="1 2">
    <name type="scientific">Thermogemmatispora aurantia</name>
    <dbReference type="NCBI Taxonomy" id="2045279"/>
    <lineage>
        <taxon>Bacteria</taxon>
        <taxon>Bacillati</taxon>
        <taxon>Chloroflexota</taxon>
        <taxon>Ktedonobacteria</taxon>
        <taxon>Thermogemmatisporales</taxon>
        <taxon>Thermogemmatisporaceae</taxon>
        <taxon>Thermogemmatispora</taxon>
    </lineage>
</organism>
<dbReference type="AlphaFoldDB" id="A0A5J4KH94"/>
<keyword evidence="2" id="KW-1185">Reference proteome</keyword>
<dbReference type="Proteomes" id="UP000334820">
    <property type="component" value="Unassembled WGS sequence"/>
</dbReference>
<sequence>MLELPPEELRGLDSRRSVSEFGVGAASLRPGLRSCEQGALRRDLAALSFPNAAAFSSPGMRFLEPGIAGKARREGSSCSDPVAFSILSAIPLS</sequence>
<evidence type="ECO:0000313" key="2">
    <source>
        <dbReference type="Proteomes" id="UP000334820"/>
    </source>
</evidence>
<proteinExistence type="predicted"/>
<protein>
    <submittedName>
        <fullName evidence="1">Uncharacterized protein</fullName>
    </submittedName>
</protein>
<name>A0A5J4KH94_9CHLR</name>
<accession>A0A5J4KH94</accession>